<feature type="transmembrane region" description="Helical" evidence="11">
    <location>
        <begin position="94"/>
        <end position="111"/>
    </location>
</feature>
<dbReference type="PANTHER" id="PTHR30561:SF9">
    <property type="entry name" value="4-AMINO-4-DEOXY-L-ARABINOSE-PHOSPHOUNDECAPRENOL FLIPPASE SUBUNIT ARNF-RELATED"/>
    <property type="match status" value="1"/>
</dbReference>
<evidence type="ECO:0000256" key="3">
    <source>
        <dbReference type="ARBA" id="ARBA00022516"/>
    </source>
</evidence>
<dbReference type="InterPro" id="IPR037185">
    <property type="entry name" value="EmrE-like"/>
</dbReference>
<keyword evidence="2" id="KW-1003">Cell membrane</keyword>
<evidence type="ECO:0000256" key="4">
    <source>
        <dbReference type="ARBA" id="ARBA00022519"/>
    </source>
</evidence>
<feature type="transmembrane region" description="Helical" evidence="11">
    <location>
        <begin position="233"/>
        <end position="254"/>
    </location>
</feature>
<name>A0A1G7L6B9_9RHOB</name>
<evidence type="ECO:0000256" key="8">
    <source>
        <dbReference type="ARBA" id="ARBA00022989"/>
    </source>
</evidence>
<keyword evidence="5" id="KW-0441">Lipid A biosynthesis</keyword>
<keyword evidence="6 11" id="KW-0812">Transmembrane</keyword>
<keyword evidence="8 11" id="KW-1133">Transmembrane helix</keyword>
<feature type="transmembrane region" description="Helical" evidence="11">
    <location>
        <begin position="173"/>
        <end position="194"/>
    </location>
</feature>
<dbReference type="InterPro" id="IPR000620">
    <property type="entry name" value="EamA_dom"/>
</dbReference>
<dbReference type="AlphaFoldDB" id="A0A1G7L6B9"/>
<comment type="subcellular location">
    <subcellularLocation>
        <location evidence="1">Cell membrane</location>
        <topology evidence="1">Multi-pass membrane protein</topology>
    </subcellularLocation>
</comment>
<dbReference type="Pfam" id="PF00892">
    <property type="entry name" value="EamA"/>
    <property type="match status" value="1"/>
</dbReference>
<dbReference type="OrthoDB" id="9783707at2"/>
<evidence type="ECO:0000259" key="12">
    <source>
        <dbReference type="Pfam" id="PF00892"/>
    </source>
</evidence>
<dbReference type="Gene3D" id="1.10.3730.20">
    <property type="match status" value="2"/>
</dbReference>
<evidence type="ECO:0000313" key="14">
    <source>
        <dbReference type="Proteomes" id="UP000199399"/>
    </source>
</evidence>
<feature type="transmembrane region" description="Helical" evidence="11">
    <location>
        <begin position="145"/>
        <end position="161"/>
    </location>
</feature>
<organism evidence="13 14">
    <name type="scientific">Sulfitobacter delicatus</name>
    <dbReference type="NCBI Taxonomy" id="218672"/>
    <lineage>
        <taxon>Bacteria</taxon>
        <taxon>Pseudomonadati</taxon>
        <taxon>Pseudomonadota</taxon>
        <taxon>Alphaproteobacteria</taxon>
        <taxon>Rhodobacterales</taxon>
        <taxon>Roseobacteraceae</taxon>
        <taxon>Sulfitobacter</taxon>
    </lineage>
</organism>
<dbReference type="SUPFAM" id="SSF103481">
    <property type="entry name" value="Multidrug resistance efflux transporter EmrE"/>
    <property type="match status" value="2"/>
</dbReference>
<feature type="transmembrane region" description="Helical" evidence="11">
    <location>
        <begin position="6"/>
        <end position="23"/>
    </location>
</feature>
<sequence>MSGWVFIAVIAAAALHALWNALVKGGADKTLNMGAVIIGHAPLATLAVIYAPLPAPESLPYLFAGLALHFGYQWFLLRAYLLGDLTQVYPIARGSAPLIVALFSVLVLGVHLDGMELLAIAIIGAGIISLALVRRADGLRNGNAAVLALITGLFIASYSLVDGLGARLSGSSLAFFGWMALGNGLMMAAFLAVTSPQSLRDLPRKGLPVFLIGGSASFIAYALVTWAFTQAPIALVTALRETSIIFALLIGVVFLKERLSLIKVASTMTTLLGAVLLRFVRS</sequence>
<evidence type="ECO:0000313" key="13">
    <source>
        <dbReference type="EMBL" id="SDF45003.1"/>
    </source>
</evidence>
<reference evidence="14" key="1">
    <citation type="submission" date="2016-10" db="EMBL/GenBank/DDBJ databases">
        <authorList>
            <person name="Varghese N."/>
            <person name="Submissions S."/>
        </authorList>
    </citation>
    <scope>NUCLEOTIDE SEQUENCE [LARGE SCALE GENOMIC DNA]</scope>
    <source>
        <strain evidence="14">DSM 16477</strain>
    </source>
</reference>
<evidence type="ECO:0000256" key="6">
    <source>
        <dbReference type="ARBA" id="ARBA00022692"/>
    </source>
</evidence>
<feature type="transmembrane region" description="Helical" evidence="11">
    <location>
        <begin position="59"/>
        <end position="82"/>
    </location>
</feature>
<dbReference type="GO" id="GO:0005886">
    <property type="term" value="C:plasma membrane"/>
    <property type="evidence" value="ECO:0007669"/>
    <property type="project" value="UniProtKB-SubCell"/>
</dbReference>
<evidence type="ECO:0000256" key="1">
    <source>
        <dbReference type="ARBA" id="ARBA00004651"/>
    </source>
</evidence>
<gene>
    <name evidence="13" type="ORF">SAMN04489759_102221</name>
</gene>
<feature type="transmembrane region" description="Helical" evidence="11">
    <location>
        <begin position="35"/>
        <end position="53"/>
    </location>
</feature>
<dbReference type="PANTHER" id="PTHR30561">
    <property type="entry name" value="SMR FAMILY PROTON-DEPENDENT DRUG EFFLUX TRANSPORTER SUGE"/>
    <property type="match status" value="1"/>
</dbReference>
<proteinExistence type="predicted"/>
<dbReference type="InterPro" id="IPR000390">
    <property type="entry name" value="Small_drug/metabolite_transptr"/>
</dbReference>
<dbReference type="Proteomes" id="UP000199399">
    <property type="component" value="Unassembled WGS sequence"/>
</dbReference>
<protein>
    <submittedName>
        <fullName evidence="13">Uncharacterized membrane protein</fullName>
    </submittedName>
</protein>
<evidence type="ECO:0000256" key="2">
    <source>
        <dbReference type="ARBA" id="ARBA00022475"/>
    </source>
</evidence>
<keyword evidence="4" id="KW-0997">Cell inner membrane</keyword>
<evidence type="ECO:0000256" key="10">
    <source>
        <dbReference type="ARBA" id="ARBA00023136"/>
    </source>
</evidence>
<feature type="transmembrane region" description="Helical" evidence="11">
    <location>
        <begin position="206"/>
        <end position="227"/>
    </location>
</feature>
<dbReference type="GO" id="GO:0009103">
    <property type="term" value="P:lipopolysaccharide biosynthetic process"/>
    <property type="evidence" value="ECO:0007669"/>
    <property type="project" value="UniProtKB-KW"/>
</dbReference>
<evidence type="ECO:0000256" key="5">
    <source>
        <dbReference type="ARBA" id="ARBA00022556"/>
    </source>
</evidence>
<dbReference type="EMBL" id="FNBP01000002">
    <property type="protein sequence ID" value="SDF45003.1"/>
    <property type="molecule type" value="Genomic_DNA"/>
</dbReference>
<dbReference type="GO" id="GO:0022857">
    <property type="term" value="F:transmembrane transporter activity"/>
    <property type="evidence" value="ECO:0007669"/>
    <property type="project" value="InterPro"/>
</dbReference>
<keyword evidence="10 11" id="KW-0472">Membrane</keyword>
<evidence type="ECO:0000256" key="11">
    <source>
        <dbReference type="SAM" id="Phobius"/>
    </source>
</evidence>
<accession>A0A1G7L6B9</accession>
<feature type="transmembrane region" description="Helical" evidence="11">
    <location>
        <begin position="117"/>
        <end position="133"/>
    </location>
</feature>
<feature type="domain" description="EamA" evidence="12">
    <location>
        <begin position="144"/>
        <end position="277"/>
    </location>
</feature>
<keyword evidence="3" id="KW-0444">Lipid biosynthesis</keyword>
<evidence type="ECO:0000256" key="7">
    <source>
        <dbReference type="ARBA" id="ARBA00022985"/>
    </source>
</evidence>
<dbReference type="GO" id="GO:0009245">
    <property type="term" value="P:lipid A biosynthetic process"/>
    <property type="evidence" value="ECO:0007669"/>
    <property type="project" value="UniProtKB-KW"/>
</dbReference>
<evidence type="ECO:0000256" key="9">
    <source>
        <dbReference type="ARBA" id="ARBA00023098"/>
    </source>
</evidence>
<keyword evidence="14" id="KW-1185">Reference proteome</keyword>
<keyword evidence="7" id="KW-0448">Lipopolysaccharide biosynthesis</keyword>
<dbReference type="RefSeq" id="WP_093739567.1">
    <property type="nucleotide sequence ID" value="NZ_FNBP01000002.1"/>
</dbReference>
<dbReference type="STRING" id="218672.SAMN04489759_102221"/>
<keyword evidence="9" id="KW-0443">Lipid metabolism</keyword>